<evidence type="ECO:0000313" key="1">
    <source>
        <dbReference type="EMBL" id="SVB96673.1"/>
    </source>
</evidence>
<reference evidence="1" key="1">
    <citation type="submission" date="2018-05" db="EMBL/GenBank/DDBJ databases">
        <authorList>
            <person name="Lanie J.A."/>
            <person name="Ng W.-L."/>
            <person name="Kazmierczak K.M."/>
            <person name="Andrzejewski T.M."/>
            <person name="Davidsen T.M."/>
            <person name="Wayne K.J."/>
            <person name="Tettelin H."/>
            <person name="Glass J.I."/>
            <person name="Rusch D."/>
            <person name="Podicherti R."/>
            <person name="Tsui H.-C.T."/>
            <person name="Winkler M.E."/>
        </authorList>
    </citation>
    <scope>NUCLEOTIDE SEQUENCE</scope>
</reference>
<dbReference type="Pfam" id="PF03548">
    <property type="entry name" value="LolA"/>
    <property type="match status" value="1"/>
</dbReference>
<evidence type="ECO:0008006" key="2">
    <source>
        <dbReference type="Google" id="ProtNLM"/>
    </source>
</evidence>
<dbReference type="Gene3D" id="2.50.20.10">
    <property type="entry name" value="Lipoprotein localisation LolA/LolB/LppX"/>
    <property type="match status" value="1"/>
</dbReference>
<dbReference type="SUPFAM" id="SSF89392">
    <property type="entry name" value="Prokaryotic lipoproteins and lipoprotein localization factors"/>
    <property type="match status" value="1"/>
</dbReference>
<protein>
    <recommendedName>
        <fullName evidence="2">Outer-membrane lipoprotein carrier protein</fullName>
    </recommendedName>
</protein>
<gene>
    <name evidence="1" type="ORF">METZ01_LOCUS249527</name>
</gene>
<proteinExistence type="predicted"/>
<dbReference type="InterPro" id="IPR029046">
    <property type="entry name" value="LolA/LolB/LppX"/>
</dbReference>
<dbReference type="PANTHER" id="PTHR35869:SF1">
    <property type="entry name" value="OUTER-MEMBRANE LIPOPROTEIN CARRIER PROTEIN"/>
    <property type="match status" value="1"/>
</dbReference>
<dbReference type="CDD" id="cd16325">
    <property type="entry name" value="LolA"/>
    <property type="match status" value="1"/>
</dbReference>
<dbReference type="InterPro" id="IPR004564">
    <property type="entry name" value="OM_lipoprot_carrier_LolA-like"/>
</dbReference>
<accession>A0A382ICP8</accession>
<name>A0A382ICP8_9ZZZZ</name>
<dbReference type="PANTHER" id="PTHR35869">
    <property type="entry name" value="OUTER-MEMBRANE LIPOPROTEIN CARRIER PROTEIN"/>
    <property type="match status" value="1"/>
</dbReference>
<organism evidence="1">
    <name type="scientific">marine metagenome</name>
    <dbReference type="NCBI Taxonomy" id="408172"/>
    <lineage>
        <taxon>unclassified sequences</taxon>
        <taxon>metagenomes</taxon>
        <taxon>ecological metagenomes</taxon>
    </lineage>
</organism>
<dbReference type="EMBL" id="UINC01066209">
    <property type="protein sequence ID" value="SVB96673.1"/>
    <property type="molecule type" value="Genomic_DNA"/>
</dbReference>
<sequence length="213" mass="23787">MLKLKECGCIVAILISLLAFNLSYSTEGPSLNINEYLNEIHSLQASFKQSIFSPANEVIDYTEGSILLKKPGNIMWQFTVPSLKRITVHDQKISTYDANLNQVVIVPFSDRYQSSLANILLKNNSLTSYYQISSETSNNNVYSAILIQKESNNLFTKMKITVVEMLLTEIKLWDASGQSIAIIFDDVILNAPLSDSSFQISVPKGTDVFDQTS</sequence>
<dbReference type="AlphaFoldDB" id="A0A382ICP8"/>